<dbReference type="AlphaFoldDB" id="A0A6M3J7W5"/>
<evidence type="ECO:0000313" key="1">
    <source>
        <dbReference type="EMBL" id="QJA66016.1"/>
    </source>
</evidence>
<dbReference type="EMBL" id="MT142532">
    <property type="protein sequence ID" value="QJA84641.1"/>
    <property type="molecule type" value="Genomic_DNA"/>
</dbReference>
<reference evidence="1" key="1">
    <citation type="submission" date="2020-03" db="EMBL/GenBank/DDBJ databases">
        <title>The deep terrestrial virosphere.</title>
        <authorList>
            <person name="Holmfeldt K."/>
            <person name="Nilsson E."/>
            <person name="Simone D."/>
            <person name="Lopez-Fernandez M."/>
            <person name="Wu X."/>
            <person name="de Brujin I."/>
            <person name="Lundin D."/>
            <person name="Andersson A."/>
            <person name="Bertilsson S."/>
            <person name="Dopson M."/>
        </authorList>
    </citation>
    <scope>NUCLEOTIDE SEQUENCE</scope>
    <source>
        <strain evidence="2">MM415A00178</strain>
        <strain evidence="1">MM415B00368</strain>
        <strain evidence="3">TM448B02585</strain>
    </source>
</reference>
<name>A0A6M3J7W5_9ZZZZ</name>
<dbReference type="PANTHER" id="PTHR37829:SF3">
    <property type="entry name" value="PROTEIN JAYE-RELATED"/>
    <property type="match status" value="1"/>
</dbReference>
<protein>
    <submittedName>
        <fullName evidence="1">Putative baseplate protein</fullName>
    </submittedName>
</protein>
<evidence type="ECO:0000313" key="3">
    <source>
        <dbReference type="EMBL" id="QJI01498.1"/>
    </source>
</evidence>
<dbReference type="EMBL" id="MT144928">
    <property type="protein sequence ID" value="QJI01498.1"/>
    <property type="molecule type" value="Genomic_DNA"/>
</dbReference>
<dbReference type="InterPro" id="IPR052399">
    <property type="entry name" value="Phage_Baseplate_Assmbl_Protein"/>
</dbReference>
<dbReference type="EMBL" id="MT141547">
    <property type="protein sequence ID" value="QJA66016.1"/>
    <property type="molecule type" value="Genomic_DNA"/>
</dbReference>
<accession>A0A6M3J7W5</accession>
<gene>
    <name evidence="2" type="ORF">MM415A00178_0051</name>
    <name evidence="1" type="ORF">MM415B00368_0051</name>
    <name evidence="3" type="ORF">TM448B02585_0003</name>
</gene>
<proteinExistence type="predicted"/>
<sequence>MALPLTGYIATRLAQLIIDARAAIRAELGAGLLLENSAIGTFADVMMARLDELAEASQDLYDSFDERNASGVYLDNLCTLVGVTRIPAAYSLVTLSLGTGAGPVVVPAGSTVRDDQGQDWVLTAGVTIPALGAIDGIFSPPLPGPVTAAAATLDVPGTATIVTPIADWDTVTQAADAVPGRDVETDEELRLRRRESLQIIGSASVNAIRSALREIDGVGEAIVYENATDYPVTVGGVSIPGHQYLVIVYPDPALAALQQTIAESIWRRAPAGIASADASAVLGTTYTATVTDIEGIDQVVRFAVPDALALNPCTVTVVDGNLVADAVIKAAIIAVIDDLGIGEAPKLLPVYTALDAIPGINDVTALAFVGVPTALEKCTLAAIDIAVTHV</sequence>
<evidence type="ECO:0000313" key="2">
    <source>
        <dbReference type="EMBL" id="QJA84641.1"/>
    </source>
</evidence>
<organism evidence="1">
    <name type="scientific">viral metagenome</name>
    <dbReference type="NCBI Taxonomy" id="1070528"/>
    <lineage>
        <taxon>unclassified sequences</taxon>
        <taxon>metagenomes</taxon>
        <taxon>organismal metagenomes</taxon>
    </lineage>
</organism>
<dbReference type="PANTHER" id="PTHR37829">
    <property type="entry name" value="PHAGE-LIKE ELEMENT PBSX PROTEIN XKDT"/>
    <property type="match status" value="1"/>
</dbReference>